<keyword evidence="7 12" id="KW-0472">Membrane</keyword>
<feature type="transmembrane region" description="Helical" evidence="12">
    <location>
        <begin position="341"/>
        <end position="361"/>
    </location>
</feature>
<dbReference type="SUPFAM" id="SSF53850">
    <property type="entry name" value="Periplasmic binding protein-like II"/>
    <property type="match status" value="1"/>
</dbReference>
<keyword evidence="5 12" id="KW-1133">Transmembrane helix</keyword>
<dbReference type="Gene3D" id="1.10.287.70">
    <property type="match status" value="1"/>
</dbReference>
<keyword evidence="11" id="KW-0407">Ion channel</keyword>
<evidence type="ECO:0000256" key="4">
    <source>
        <dbReference type="ARBA" id="ARBA00022692"/>
    </source>
</evidence>
<evidence type="ECO:0000256" key="7">
    <source>
        <dbReference type="ARBA" id="ARBA00023136"/>
    </source>
</evidence>
<evidence type="ECO:0000256" key="11">
    <source>
        <dbReference type="ARBA" id="ARBA00023303"/>
    </source>
</evidence>
<evidence type="ECO:0000256" key="5">
    <source>
        <dbReference type="ARBA" id="ARBA00022989"/>
    </source>
</evidence>
<keyword evidence="9" id="KW-0325">Glycoprotein</keyword>
<evidence type="ECO:0000259" key="14">
    <source>
        <dbReference type="SMART" id="SM00918"/>
    </source>
</evidence>
<dbReference type="InterPro" id="IPR019594">
    <property type="entry name" value="Glu/Gly-bd"/>
</dbReference>
<keyword evidence="8" id="KW-0675">Receptor</keyword>
<feature type="transmembrane region" description="Helical" evidence="12">
    <location>
        <begin position="590"/>
        <end position="612"/>
    </location>
</feature>
<dbReference type="Pfam" id="PF00060">
    <property type="entry name" value="Lig_chan"/>
    <property type="match status" value="1"/>
</dbReference>
<dbReference type="SMART" id="SM00079">
    <property type="entry name" value="PBPe"/>
    <property type="match status" value="1"/>
</dbReference>
<sequence length="695" mass="77305">MPSNVTLLCTKDASDYTLITCDASLLVSDLWTTLLSNLSMPEAVVFYNPLTTDSLVDIGNAFRSSYSIVWNGDHLHQGVLGTSCYRNFIISTSPNQTFNILAEEVLNIVKKLIEQHELGGDEIEMPVVPVLDVYKCAGGCQSNGAFTQISTITSDGFITNRKDIFPEKFGGFKQRLLRIVIKVYEPFVILTSYPNGTKAYTGMCIEMLNALAETLDFRYELFEVADGKFGVTNESGVWNGLIGVIARREADIAATGLTVSSDRDEVVDYTFPFWEEPSTVLLKKSKDGGVLRRITPDGDIESQLGCAMFHLLIKGLIIDFFKPADESKLMSVFRPFKASTWYGIVASVFATSLVIYTMCLMSRHLLGIHEQLSTLTDCLWYTYGALLGQGTERQPSSLSSRMVVSCWWIVVIVLYAVYTGNLIAFLTVSIPYMPFNTLEGMVGQTEYVYGLEDGIIHMMLFREAEGGVYKDIWKGIQKHFSSVVVKNSEIALQKVETEKYAFIGEKTFLHARSVNNCDLVMIQEEFFKSSLAFAVTEGWPYKKYFDEAIMSMVEAGFIEHWKYIHSVSSRCGGKTAAVKLRPTQLEDTSGLYIVLCSGGILALLSLIGETVARMVQRKRLRIASRTRCVGGSPSRNANYSCNSSETNLANGDLSPGYVNQRCSPPVRIDMNGFDRDHLSPVNCNRDFFSATGQEG</sequence>
<dbReference type="GO" id="GO:0005886">
    <property type="term" value="C:plasma membrane"/>
    <property type="evidence" value="ECO:0007669"/>
    <property type="project" value="UniProtKB-SubCell"/>
</dbReference>
<keyword evidence="4 12" id="KW-0812">Transmembrane</keyword>
<dbReference type="SMART" id="SM00918">
    <property type="entry name" value="Lig_chan-Glu_bd"/>
    <property type="match status" value="1"/>
</dbReference>
<evidence type="ECO:0000256" key="9">
    <source>
        <dbReference type="ARBA" id="ARBA00023180"/>
    </source>
</evidence>
<dbReference type="PANTHER" id="PTHR42643">
    <property type="entry name" value="IONOTROPIC RECEPTOR 20A-RELATED"/>
    <property type="match status" value="1"/>
</dbReference>
<evidence type="ECO:0000313" key="15">
    <source>
        <dbReference type="EMBL" id="KAK2159736.1"/>
    </source>
</evidence>
<comment type="subcellular location">
    <subcellularLocation>
        <location evidence="1">Cell membrane</location>
        <topology evidence="1">Multi-pass membrane protein</topology>
    </subcellularLocation>
</comment>
<feature type="domain" description="Ionotropic glutamate receptor C-terminal" evidence="13">
    <location>
        <begin position="178"/>
        <end position="563"/>
    </location>
</feature>
<dbReference type="Pfam" id="PF10613">
    <property type="entry name" value="Lig_chan-Glu_bd"/>
    <property type="match status" value="1"/>
</dbReference>
<feature type="transmembrane region" description="Helical" evidence="12">
    <location>
        <begin position="406"/>
        <end position="432"/>
    </location>
</feature>
<dbReference type="FunFam" id="3.40.190.10:FF:000024">
    <property type="entry name" value="Glutamate receptor, ionotropic, delta 1"/>
    <property type="match status" value="1"/>
</dbReference>
<evidence type="ECO:0000256" key="12">
    <source>
        <dbReference type="SAM" id="Phobius"/>
    </source>
</evidence>
<dbReference type="PANTHER" id="PTHR42643:SF24">
    <property type="entry name" value="IONOTROPIC RECEPTOR 60A"/>
    <property type="match status" value="1"/>
</dbReference>
<dbReference type="InterPro" id="IPR001320">
    <property type="entry name" value="Iontro_rcpt_C"/>
</dbReference>
<keyword evidence="16" id="KW-1185">Reference proteome</keyword>
<keyword evidence="3" id="KW-1003">Cell membrane</keyword>
<evidence type="ECO:0000256" key="3">
    <source>
        <dbReference type="ARBA" id="ARBA00022475"/>
    </source>
</evidence>
<name>A0AAD9JV24_9ANNE</name>
<dbReference type="InterPro" id="IPR052192">
    <property type="entry name" value="Insect_Ionotropic_Sensory_Rcpt"/>
</dbReference>
<dbReference type="AlphaFoldDB" id="A0AAD9JV24"/>
<evidence type="ECO:0000256" key="10">
    <source>
        <dbReference type="ARBA" id="ARBA00023286"/>
    </source>
</evidence>
<proteinExistence type="predicted"/>
<comment type="caution">
    <text evidence="15">The sequence shown here is derived from an EMBL/GenBank/DDBJ whole genome shotgun (WGS) entry which is preliminary data.</text>
</comment>
<organism evidence="15 16">
    <name type="scientific">Paralvinella palmiformis</name>
    <dbReference type="NCBI Taxonomy" id="53620"/>
    <lineage>
        <taxon>Eukaryota</taxon>
        <taxon>Metazoa</taxon>
        <taxon>Spiralia</taxon>
        <taxon>Lophotrochozoa</taxon>
        <taxon>Annelida</taxon>
        <taxon>Polychaeta</taxon>
        <taxon>Sedentaria</taxon>
        <taxon>Canalipalpata</taxon>
        <taxon>Terebellida</taxon>
        <taxon>Terebelliformia</taxon>
        <taxon>Alvinellidae</taxon>
        <taxon>Paralvinella</taxon>
    </lineage>
</organism>
<dbReference type="Proteomes" id="UP001208570">
    <property type="component" value="Unassembled WGS sequence"/>
</dbReference>
<feature type="domain" description="Ionotropic glutamate receptor L-glutamate and glycine-binding" evidence="14">
    <location>
        <begin position="186"/>
        <end position="247"/>
    </location>
</feature>
<accession>A0AAD9JV24</accession>
<evidence type="ECO:0000256" key="2">
    <source>
        <dbReference type="ARBA" id="ARBA00022448"/>
    </source>
</evidence>
<reference evidence="15" key="1">
    <citation type="journal article" date="2023" name="Mol. Biol. Evol.">
        <title>Third-Generation Sequencing Reveals the Adaptive Role of the Epigenome in Three Deep-Sea Polychaetes.</title>
        <authorList>
            <person name="Perez M."/>
            <person name="Aroh O."/>
            <person name="Sun Y."/>
            <person name="Lan Y."/>
            <person name="Juniper S.K."/>
            <person name="Young C.R."/>
            <person name="Angers B."/>
            <person name="Qian P.Y."/>
        </authorList>
    </citation>
    <scope>NUCLEOTIDE SEQUENCE</scope>
    <source>
        <strain evidence="15">P08H-3</strain>
    </source>
</reference>
<evidence type="ECO:0000313" key="16">
    <source>
        <dbReference type="Proteomes" id="UP001208570"/>
    </source>
</evidence>
<keyword evidence="10" id="KW-1071">Ligand-gated ion channel</keyword>
<evidence type="ECO:0000256" key="1">
    <source>
        <dbReference type="ARBA" id="ARBA00004651"/>
    </source>
</evidence>
<dbReference type="Gene3D" id="3.40.190.10">
    <property type="entry name" value="Periplasmic binding protein-like II"/>
    <property type="match status" value="3"/>
</dbReference>
<dbReference type="GO" id="GO:0015276">
    <property type="term" value="F:ligand-gated monoatomic ion channel activity"/>
    <property type="evidence" value="ECO:0007669"/>
    <property type="project" value="InterPro"/>
</dbReference>
<evidence type="ECO:0000259" key="13">
    <source>
        <dbReference type="SMART" id="SM00079"/>
    </source>
</evidence>
<keyword evidence="2" id="KW-0813">Transport</keyword>
<dbReference type="EMBL" id="JAODUP010000147">
    <property type="protein sequence ID" value="KAK2159736.1"/>
    <property type="molecule type" value="Genomic_DNA"/>
</dbReference>
<evidence type="ECO:0000256" key="6">
    <source>
        <dbReference type="ARBA" id="ARBA00023065"/>
    </source>
</evidence>
<protein>
    <submittedName>
        <fullName evidence="15">Uncharacterized protein</fullName>
    </submittedName>
</protein>
<gene>
    <name evidence="15" type="ORF">LSH36_147g04029</name>
</gene>
<dbReference type="GO" id="GO:0050906">
    <property type="term" value="P:detection of stimulus involved in sensory perception"/>
    <property type="evidence" value="ECO:0007669"/>
    <property type="project" value="UniProtKB-ARBA"/>
</dbReference>
<keyword evidence="6" id="KW-0406">Ion transport</keyword>
<evidence type="ECO:0000256" key="8">
    <source>
        <dbReference type="ARBA" id="ARBA00023170"/>
    </source>
</evidence>